<gene>
    <name evidence="1" type="ORF">SAMN05421761_10749</name>
</gene>
<evidence type="ECO:0000313" key="2">
    <source>
        <dbReference type="Proteomes" id="UP000186026"/>
    </source>
</evidence>
<organism evidence="1 2">
    <name type="scientific">Belliella pelovolcani</name>
    <dbReference type="NCBI Taxonomy" id="529505"/>
    <lineage>
        <taxon>Bacteria</taxon>
        <taxon>Pseudomonadati</taxon>
        <taxon>Bacteroidota</taxon>
        <taxon>Cytophagia</taxon>
        <taxon>Cytophagales</taxon>
        <taxon>Cyclobacteriaceae</taxon>
        <taxon>Belliella</taxon>
    </lineage>
</organism>
<protein>
    <submittedName>
        <fullName evidence="1">Uncharacterized protein</fullName>
    </submittedName>
</protein>
<reference evidence="2" key="1">
    <citation type="submission" date="2017-01" db="EMBL/GenBank/DDBJ databases">
        <authorList>
            <person name="Varghese N."/>
            <person name="Submissions S."/>
        </authorList>
    </citation>
    <scope>NUCLEOTIDE SEQUENCE [LARGE SCALE GENOMIC DNA]</scope>
    <source>
        <strain evidence="2">DSM 46698</strain>
    </source>
</reference>
<accession>A0A1N7MQX1</accession>
<keyword evidence="2" id="KW-1185">Reference proteome</keyword>
<dbReference type="Proteomes" id="UP000186026">
    <property type="component" value="Unassembled WGS sequence"/>
</dbReference>
<evidence type="ECO:0000313" key="1">
    <source>
        <dbReference type="EMBL" id="SIS88462.1"/>
    </source>
</evidence>
<dbReference type="EMBL" id="FTOP01000007">
    <property type="protein sequence ID" value="SIS88462.1"/>
    <property type="molecule type" value="Genomic_DNA"/>
</dbReference>
<proteinExistence type="predicted"/>
<dbReference type="RefSeq" id="WP_076500905.1">
    <property type="nucleotide sequence ID" value="NZ_FTOP01000007.1"/>
</dbReference>
<dbReference type="OrthoDB" id="5702951at2"/>
<sequence>MESKTITQMEINEAAIANSFCSLFKINNYTINSGNYDPIDLYFQHKEKFAIEIKCREKKYNGMLLERGKLIKMKELIDKRYQVRYMNYIEDTDELFIYNINKRIKRGELLFASYDVENYNYYNQIELPNNQETKRNKDKWVKYLHFDEKNMGDFKIENYTSMLYYKKDLVKGYVYNGVNVFAHYENIMNENYNQMQNYIYNV</sequence>
<dbReference type="AlphaFoldDB" id="A0A1N7MQX1"/>
<dbReference type="STRING" id="529505.SAMN05421761_10749"/>
<name>A0A1N7MQX1_9BACT</name>